<accession>A0A8S5PUX8</accession>
<sequence length="290" mass="32232">MNIILRNSVPQSVDEDNHTVRIRFTDESVDSYGTSLKFDGWDFKRYMDNPTVQLDHYSDAASNIGRVLEIIPVPDERAHDAIVQFDVDDMSEYGGNWAWGKVSRGFLRTWSVGFENLVNEGLEYLQNQLFEISLVGIPSNTGATTRALNDGSISEEEARGLMKRYFSEARKLEAALDNTTAKPKGARMNKEELQAVIAEAMKPLQEQLAALQEKLATEVAPKAEAKTEEDTPAEAEPKAEAEATEDKAANEDASTQVDEAETISDEEAERIIAEFEKELAESEGDESLGY</sequence>
<feature type="region of interest" description="Disordered" evidence="1">
    <location>
        <begin position="219"/>
        <end position="268"/>
    </location>
</feature>
<dbReference type="EMBL" id="BK015517">
    <property type="protein sequence ID" value="DAE10674.1"/>
    <property type="molecule type" value="Genomic_DNA"/>
</dbReference>
<protein>
    <submittedName>
        <fullName evidence="2">Prohead serine protease</fullName>
    </submittedName>
</protein>
<feature type="compositionally biased region" description="Acidic residues" evidence="1">
    <location>
        <begin position="258"/>
        <end position="268"/>
    </location>
</feature>
<feature type="compositionally biased region" description="Basic and acidic residues" evidence="1">
    <location>
        <begin position="221"/>
        <end position="250"/>
    </location>
</feature>
<evidence type="ECO:0000256" key="1">
    <source>
        <dbReference type="SAM" id="MobiDB-lite"/>
    </source>
</evidence>
<dbReference type="GO" id="GO:0006508">
    <property type="term" value="P:proteolysis"/>
    <property type="evidence" value="ECO:0007669"/>
    <property type="project" value="UniProtKB-KW"/>
</dbReference>
<reference evidence="2" key="1">
    <citation type="journal article" date="2021" name="Proc. Natl. Acad. Sci. U.S.A.">
        <title>A Catalog of Tens of Thousands of Viruses from Human Metagenomes Reveals Hidden Associations with Chronic Diseases.</title>
        <authorList>
            <person name="Tisza M.J."/>
            <person name="Buck C.B."/>
        </authorList>
    </citation>
    <scope>NUCLEOTIDE SEQUENCE</scope>
    <source>
        <strain evidence="2">CtlgF9</strain>
    </source>
</reference>
<dbReference type="GO" id="GO:0008233">
    <property type="term" value="F:peptidase activity"/>
    <property type="evidence" value="ECO:0007669"/>
    <property type="project" value="UniProtKB-KW"/>
</dbReference>
<evidence type="ECO:0000313" key="2">
    <source>
        <dbReference type="EMBL" id="DAE10674.1"/>
    </source>
</evidence>
<name>A0A8S5PUX8_9CAUD</name>
<keyword evidence="2" id="KW-0645">Protease</keyword>
<proteinExistence type="predicted"/>
<organism evidence="2">
    <name type="scientific">Siphoviridae sp. ctlgF9</name>
    <dbReference type="NCBI Taxonomy" id="2825649"/>
    <lineage>
        <taxon>Viruses</taxon>
        <taxon>Duplodnaviria</taxon>
        <taxon>Heunggongvirae</taxon>
        <taxon>Uroviricota</taxon>
        <taxon>Caudoviricetes</taxon>
    </lineage>
</organism>
<keyword evidence="2" id="KW-0378">Hydrolase</keyword>